<feature type="region of interest" description="Disordered" evidence="2">
    <location>
        <begin position="157"/>
        <end position="179"/>
    </location>
</feature>
<dbReference type="SUPFAM" id="SSF142823">
    <property type="entry name" value="ComB-like"/>
    <property type="match status" value="1"/>
</dbReference>
<dbReference type="GO" id="GO:0050532">
    <property type="term" value="F:2-phosphosulfolactate phosphatase activity"/>
    <property type="evidence" value="ECO:0007669"/>
    <property type="project" value="InterPro"/>
</dbReference>
<reference evidence="3" key="1">
    <citation type="journal article" date="2021" name="PeerJ">
        <title>Extensive microbial diversity within the chicken gut microbiome revealed by metagenomics and culture.</title>
        <authorList>
            <person name="Gilroy R."/>
            <person name="Ravi A."/>
            <person name="Getino M."/>
            <person name="Pursley I."/>
            <person name="Horton D.L."/>
            <person name="Alikhan N.F."/>
            <person name="Baker D."/>
            <person name="Gharbi K."/>
            <person name="Hall N."/>
            <person name="Watson M."/>
            <person name="Adriaenssens E.M."/>
            <person name="Foster-Nyarko E."/>
            <person name="Jarju S."/>
            <person name="Secka A."/>
            <person name="Antonio M."/>
            <person name="Oren A."/>
            <person name="Chaudhuri R.R."/>
            <person name="La Ragione R."/>
            <person name="Hildebrand F."/>
            <person name="Pallen M.J."/>
        </authorList>
    </citation>
    <scope>NUCLEOTIDE SEQUENCE</scope>
    <source>
        <strain evidence="3">ChiHjej8B7-3636</strain>
    </source>
</reference>
<evidence type="ECO:0000313" key="4">
    <source>
        <dbReference type="Proteomes" id="UP000824220"/>
    </source>
</evidence>
<protein>
    <recommendedName>
        <fullName evidence="1">Probable 2-phosphosulfolactate phosphatase</fullName>
    </recommendedName>
</protein>
<dbReference type="AlphaFoldDB" id="A0A9D2H6L1"/>
<dbReference type="Proteomes" id="UP000824220">
    <property type="component" value="Unassembled WGS sequence"/>
</dbReference>
<dbReference type="InterPro" id="IPR005238">
    <property type="entry name" value="ComB-like"/>
</dbReference>
<sequence>MTDPRSQSTYQVRLGWGAQALTGLAKAGIVVVIDVLGASDKLAADAVALPHEPTVFLGTLRNASATAQAVYDEQVARGGRTAINLVLAGDAGAFAVEDYLAAGAIGDGLSARGLDHSAPDVAVATEGFRPLTRALKHLLSASASGLALAEEGRRDEVKHAAQLDADPEPTRVVVGDEED</sequence>
<comment type="caution">
    <text evidence="3">The sequence shown here is derived from an EMBL/GenBank/DDBJ whole genome shotgun (WGS) entry which is preliminary data.</text>
</comment>
<proteinExistence type="predicted"/>
<evidence type="ECO:0000256" key="1">
    <source>
        <dbReference type="ARBA" id="ARBA00021948"/>
    </source>
</evidence>
<dbReference type="Gene3D" id="3.90.1560.10">
    <property type="entry name" value="ComB-like"/>
    <property type="match status" value="1"/>
</dbReference>
<name>A0A9D2H6L1_9MICO</name>
<reference evidence="3" key="2">
    <citation type="submission" date="2021-04" db="EMBL/GenBank/DDBJ databases">
        <authorList>
            <person name="Gilroy R."/>
        </authorList>
    </citation>
    <scope>NUCLEOTIDE SEQUENCE</scope>
    <source>
        <strain evidence="3">ChiHjej8B7-3636</strain>
    </source>
</reference>
<gene>
    <name evidence="3" type="ORF">H9800_11660</name>
</gene>
<dbReference type="InterPro" id="IPR036702">
    <property type="entry name" value="ComB-like_sf"/>
</dbReference>
<organism evidence="3 4">
    <name type="scientific">Candidatus Microbacterium stercoravium</name>
    <dbReference type="NCBI Taxonomy" id="2838697"/>
    <lineage>
        <taxon>Bacteria</taxon>
        <taxon>Bacillati</taxon>
        <taxon>Actinomycetota</taxon>
        <taxon>Actinomycetes</taxon>
        <taxon>Micrococcales</taxon>
        <taxon>Microbacteriaceae</taxon>
        <taxon>Microbacterium</taxon>
    </lineage>
</organism>
<dbReference type="Pfam" id="PF04029">
    <property type="entry name" value="2-ph_phosp"/>
    <property type="match status" value="1"/>
</dbReference>
<evidence type="ECO:0000256" key="2">
    <source>
        <dbReference type="SAM" id="MobiDB-lite"/>
    </source>
</evidence>
<accession>A0A9D2H6L1</accession>
<evidence type="ECO:0000313" key="3">
    <source>
        <dbReference type="EMBL" id="HJA05498.1"/>
    </source>
</evidence>
<dbReference type="EMBL" id="DXAM01000156">
    <property type="protein sequence ID" value="HJA05498.1"/>
    <property type="molecule type" value="Genomic_DNA"/>
</dbReference>
<dbReference type="GO" id="GO:0000287">
    <property type="term" value="F:magnesium ion binding"/>
    <property type="evidence" value="ECO:0007669"/>
    <property type="project" value="InterPro"/>
</dbReference>